<sequence length="390" mass="43784">MESKNKTANIDYTLILIIILLGIISVFSIYTIQDFLLLPNYYIKQIVWYIAGAITIGVIMLVDYDRLRQVSWVFYSIGMIMLIMLHFHFPPGIAKEVNGAWGWFEFPVLGTLQPAEFMKVFLVIALAHLIVIHNEKFKEHTNKSDCWLLAKILLVALPPMGLIALQPDLGGFLVLSAITVCMILVSGIRWRIIFSLVGLALVALMSILMLYIYFPEAVDTFIEDNEFGHVESRFTSWLNPEAHNQGGAYQLIRVMRAIGSGQLSGKGVGGFEVSHIPERHTDMIFTSIAEQFGFIGSSILITLFFLLIYRLIHIGLQSNDPFGSYIVTGIIGMFTYQIFQNIGMSIGLLPITGLPLPFISYGGSSTLTYMIAIGIVLNIHYRTKVYMFDS</sequence>
<evidence type="ECO:0000256" key="5">
    <source>
        <dbReference type="ARBA" id="ARBA00023136"/>
    </source>
</evidence>
<reference evidence="7" key="2">
    <citation type="submission" date="2020-09" db="EMBL/GenBank/DDBJ databases">
        <authorList>
            <person name="Sun Q."/>
            <person name="Zhou Y."/>
        </authorList>
    </citation>
    <scope>NUCLEOTIDE SEQUENCE</scope>
    <source>
        <strain evidence="7">CGMCC 1.6333</strain>
    </source>
</reference>
<keyword evidence="8" id="KW-1185">Reference proteome</keyword>
<feature type="transmembrane region" description="Helical" evidence="6">
    <location>
        <begin position="322"/>
        <end position="339"/>
    </location>
</feature>
<dbReference type="Pfam" id="PF01098">
    <property type="entry name" value="FTSW_RODA_SPOVE"/>
    <property type="match status" value="1"/>
</dbReference>
<keyword evidence="2 6" id="KW-0812">Transmembrane</keyword>
<feature type="transmembrane region" description="Helical" evidence="6">
    <location>
        <begin position="359"/>
        <end position="381"/>
    </location>
</feature>
<keyword evidence="7" id="KW-0131">Cell cycle</keyword>
<feature type="transmembrane region" description="Helical" evidence="6">
    <location>
        <begin position="45"/>
        <end position="64"/>
    </location>
</feature>
<dbReference type="GO" id="GO:0008360">
    <property type="term" value="P:regulation of cell shape"/>
    <property type="evidence" value="ECO:0007669"/>
    <property type="project" value="UniProtKB-KW"/>
</dbReference>
<evidence type="ECO:0000256" key="4">
    <source>
        <dbReference type="ARBA" id="ARBA00022989"/>
    </source>
</evidence>
<proteinExistence type="predicted"/>
<evidence type="ECO:0000313" key="7">
    <source>
        <dbReference type="EMBL" id="GGM24740.1"/>
    </source>
</evidence>
<feature type="transmembrane region" description="Helical" evidence="6">
    <location>
        <begin position="146"/>
        <end position="163"/>
    </location>
</feature>
<dbReference type="InterPro" id="IPR001182">
    <property type="entry name" value="FtsW/RodA"/>
</dbReference>
<dbReference type="GO" id="GO:0015648">
    <property type="term" value="F:lipid-linked peptidoglycan transporter activity"/>
    <property type="evidence" value="ECO:0007669"/>
    <property type="project" value="TreeGrafter"/>
</dbReference>
<keyword evidence="7" id="KW-0132">Cell division</keyword>
<name>A0A917TIR4_9BACI</name>
<dbReference type="PANTHER" id="PTHR30474">
    <property type="entry name" value="CELL CYCLE PROTEIN"/>
    <property type="match status" value="1"/>
</dbReference>
<dbReference type="AlphaFoldDB" id="A0A917TIR4"/>
<gene>
    <name evidence="7" type="ORF">GCM10011351_08040</name>
</gene>
<evidence type="ECO:0000313" key="8">
    <source>
        <dbReference type="Proteomes" id="UP000618460"/>
    </source>
</evidence>
<organism evidence="7 8">
    <name type="scientific">Paraliobacillus quinghaiensis</name>
    <dbReference type="NCBI Taxonomy" id="470815"/>
    <lineage>
        <taxon>Bacteria</taxon>
        <taxon>Bacillati</taxon>
        <taxon>Bacillota</taxon>
        <taxon>Bacilli</taxon>
        <taxon>Bacillales</taxon>
        <taxon>Bacillaceae</taxon>
        <taxon>Paraliobacillus</taxon>
    </lineage>
</organism>
<feature type="transmembrane region" description="Helical" evidence="6">
    <location>
        <begin position="12"/>
        <end position="33"/>
    </location>
</feature>
<feature type="transmembrane region" description="Helical" evidence="6">
    <location>
        <begin position="292"/>
        <end position="310"/>
    </location>
</feature>
<evidence type="ECO:0000256" key="2">
    <source>
        <dbReference type="ARBA" id="ARBA00022692"/>
    </source>
</evidence>
<evidence type="ECO:0000256" key="3">
    <source>
        <dbReference type="ARBA" id="ARBA00022960"/>
    </source>
</evidence>
<dbReference type="RefSeq" id="WP_117153224.1">
    <property type="nucleotide sequence ID" value="NZ_BMLG01000002.1"/>
</dbReference>
<accession>A0A917TIR4</accession>
<dbReference type="Proteomes" id="UP000618460">
    <property type="component" value="Unassembled WGS sequence"/>
</dbReference>
<reference evidence="7" key="1">
    <citation type="journal article" date="2014" name="Int. J. Syst. Evol. Microbiol.">
        <title>Complete genome sequence of Corynebacterium casei LMG S-19264T (=DSM 44701T), isolated from a smear-ripened cheese.</title>
        <authorList>
            <consortium name="US DOE Joint Genome Institute (JGI-PGF)"/>
            <person name="Walter F."/>
            <person name="Albersmeier A."/>
            <person name="Kalinowski J."/>
            <person name="Ruckert C."/>
        </authorList>
    </citation>
    <scope>NUCLEOTIDE SEQUENCE</scope>
    <source>
        <strain evidence="7">CGMCC 1.6333</strain>
    </source>
</reference>
<dbReference type="GO" id="GO:0005886">
    <property type="term" value="C:plasma membrane"/>
    <property type="evidence" value="ECO:0007669"/>
    <property type="project" value="TreeGrafter"/>
</dbReference>
<feature type="transmembrane region" description="Helical" evidence="6">
    <location>
        <begin position="71"/>
        <end position="89"/>
    </location>
</feature>
<feature type="transmembrane region" description="Helical" evidence="6">
    <location>
        <begin position="192"/>
        <end position="214"/>
    </location>
</feature>
<comment type="subcellular location">
    <subcellularLocation>
        <location evidence="1">Membrane</location>
        <topology evidence="1">Multi-pass membrane protein</topology>
    </subcellularLocation>
</comment>
<comment type="caution">
    <text evidence="7">The sequence shown here is derived from an EMBL/GenBank/DDBJ whole genome shotgun (WGS) entry which is preliminary data.</text>
</comment>
<feature type="transmembrane region" description="Helical" evidence="6">
    <location>
        <begin position="169"/>
        <end position="185"/>
    </location>
</feature>
<dbReference type="PANTHER" id="PTHR30474:SF1">
    <property type="entry name" value="PEPTIDOGLYCAN GLYCOSYLTRANSFERASE MRDB"/>
    <property type="match status" value="1"/>
</dbReference>
<protein>
    <submittedName>
        <fullName evidence="7">Cell division protein FtsW</fullName>
    </submittedName>
</protein>
<feature type="transmembrane region" description="Helical" evidence="6">
    <location>
        <begin position="117"/>
        <end position="134"/>
    </location>
</feature>
<dbReference type="InterPro" id="IPR018365">
    <property type="entry name" value="Cell_cycle_FtsW-rel_CS"/>
</dbReference>
<keyword evidence="5 6" id="KW-0472">Membrane</keyword>
<keyword evidence="4 6" id="KW-1133">Transmembrane helix</keyword>
<dbReference type="GO" id="GO:0032153">
    <property type="term" value="C:cell division site"/>
    <property type="evidence" value="ECO:0007669"/>
    <property type="project" value="TreeGrafter"/>
</dbReference>
<keyword evidence="3" id="KW-0133">Cell shape</keyword>
<dbReference type="EMBL" id="BMLG01000002">
    <property type="protein sequence ID" value="GGM24740.1"/>
    <property type="molecule type" value="Genomic_DNA"/>
</dbReference>
<evidence type="ECO:0000256" key="1">
    <source>
        <dbReference type="ARBA" id="ARBA00004141"/>
    </source>
</evidence>
<dbReference type="OrthoDB" id="9768187at2"/>
<dbReference type="GO" id="GO:0051301">
    <property type="term" value="P:cell division"/>
    <property type="evidence" value="ECO:0007669"/>
    <property type="project" value="UniProtKB-KW"/>
</dbReference>
<evidence type="ECO:0000256" key="6">
    <source>
        <dbReference type="SAM" id="Phobius"/>
    </source>
</evidence>
<dbReference type="PROSITE" id="PS00428">
    <property type="entry name" value="FTSW_RODA_SPOVE"/>
    <property type="match status" value="1"/>
</dbReference>